<keyword evidence="1" id="KW-0472">Membrane</keyword>
<feature type="chain" id="PRO_5037634350" evidence="2">
    <location>
        <begin position="22"/>
        <end position="140"/>
    </location>
</feature>
<dbReference type="RefSeq" id="WP_196412382.1">
    <property type="nucleotide sequence ID" value="NZ_JADQTO010000002.1"/>
</dbReference>
<feature type="signal peptide" evidence="2">
    <location>
        <begin position="1"/>
        <end position="21"/>
    </location>
</feature>
<evidence type="ECO:0000256" key="2">
    <source>
        <dbReference type="SAM" id="SignalP"/>
    </source>
</evidence>
<dbReference type="AlphaFoldDB" id="A0A931FX82"/>
<keyword evidence="1" id="KW-0812">Transmembrane</keyword>
<organism evidence="3 4">
    <name type="scientific">Actinoplanes aureus</name>
    <dbReference type="NCBI Taxonomy" id="2792083"/>
    <lineage>
        <taxon>Bacteria</taxon>
        <taxon>Bacillati</taxon>
        <taxon>Actinomycetota</taxon>
        <taxon>Actinomycetes</taxon>
        <taxon>Micromonosporales</taxon>
        <taxon>Micromonosporaceae</taxon>
        <taxon>Actinoplanes</taxon>
    </lineage>
</organism>
<protein>
    <submittedName>
        <fullName evidence="3">Uncharacterized protein</fullName>
    </submittedName>
</protein>
<evidence type="ECO:0000313" key="4">
    <source>
        <dbReference type="Proteomes" id="UP000598146"/>
    </source>
</evidence>
<evidence type="ECO:0000256" key="1">
    <source>
        <dbReference type="SAM" id="Phobius"/>
    </source>
</evidence>
<accession>A0A931FX82</accession>
<gene>
    <name evidence="3" type="ORF">I4J89_03685</name>
</gene>
<reference evidence="3" key="1">
    <citation type="submission" date="2020-11" db="EMBL/GenBank/DDBJ databases">
        <title>Isolation and identification of active actinomycetes.</title>
        <authorList>
            <person name="Sun X."/>
        </authorList>
    </citation>
    <scope>NUCLEOTIDE SEQUENCE</scope>
    <source>
        <strain evidence="3">NEAU-A11</strain>
    </source>
</reference>
<comment type="caution">
    <text evidence="3">The sequence shown here is derived from an EMBL/GenBank/DDBJ whole genome shotgun (WGS) entry which is preliminary data.</text>
</comment>
<keyword evidence="1" id="KW-1133">Transmembrane helix</keyword>
<name>A0A931FX82_9ACTN</name>
<keyword evidence="2" id="KW-0732">Signal</keyword>
<feature type="transmembrane region" description="Helical" evidence="1">
    <location>
        <begin position="85"/>
        <end position="105"/>
    </location>
</feature>
<evidence type="ECO:0000313" key="3">
    <source>
        <dbReference type="EMBL" id="MBG0560566.1"/>
    </source>
</evidence>
<dbReference type="EMBL" id="JADQTO010000002">
    <property type="protein sequence ID" value="MBG0560566.1"/>
    <property type="molecule type" value="Genomic_DNA"/>
</dbReference>
<proteinExistence type="predicted"/>
<sequence length="140" mass="14453">MSLRRLLILLLLVLAPLPIAAAEPAWACSCVVAAGPEHVTLPTSEEAAACGYRFDQGGRCGGDEVVSAGIGHRERAERVSAYRSLVFWSGSGLILLAVTGGLAWVMSLPGGRVAAVSGQAVAREPGDGVDSAGRPSRRTE</sequence>
<dbReference type="Proteomes" id="UP000598146">
    <property type="component" value="Unassembled WGS sequence"/>
</dbReference>
<keyword evidence="4" id="KW-1185">Reference proteome</keyword>